<dbReference type="OrthoDB" id="1682423at2"/>
<evidence type="ECO:0000256" key="1">
    <source>
        <dbReference type="ARBA" id="ARBA00004651"/>
    </source>
</evidence>
<feature type="transmembrane region" description="Helical" evidence="7">
    <location>
        <begin position="37"/>
        <end position="56"/>
    </location>
</feature>
<keyword evidence="5 7" id="KW-1133">Transmembrane helix</keyword>
<evidence type="ECO:0000256" key="6">
    <source>
        <dbReference type="ARBA" id="ARBA00023136"/>
    </source>
</evidence>
<reference evidence="9 10" key="1">
    <citation type="submission" date="2017-04" db="EMBL/GenBank/DDBJ databases">
        <authorList>
            <person name="Afonso C.L."/>
            <person name="Miller P.J."/>
            <person name="Scott M.A."/>
            <person name="Spackman E."/>
            <person name="Goraichik I."/>
            <person name="Dimitrov K.M."/>
            <person name="Suarez D.L."/>
            <person name="Swayne D.E."/>
        </authorList>
    </citation>
    <scope>NUCLEOTIDE SEQUENCE [LARGE SCALE GENOMIC DNA]</scope>
    <source>
        <strain evidence="9 10">DSM 5090</strain>
    </source>
</reference>
<dbReference type="AlphaFoldDB" id="A0A1W2DAE0"/>
<feature type="transmembrane region" description="Helical" evidence="7">
    <location>
        <begin position="62"/>
        <end position="84"/>
    </location>
</feature>
<gene>
    <name evidence="9" type="ORF">SAMN04488500_114125</name>
</gene>
<dbReference type="PANTHER" id="PTHR34582:SF6">
    <property type="entry name" value="UPF0702 TRANSMEMBRANE PROTEIN YCAP"/>
    <property type="match status" value="1"/>
</dbReference>
<accession>A0A1W2DAE0</accession>
<feature type="transmembrane region" description="Helical" evidence="7">
    <location>
        <begin position="6"/>
        <end position="25"/>
    </location>
</feature>
<evidence type="ECO:0000259" key="8">
    <source>
        <dbReference type="Pfam" id="PF04239"/>
    </source>
</evidence>
<dbReference type="Proteomes" id="UP000192738">
    <property type="component" value="Unassembled WGS sequence"/>
</dbReference>
<proteinExistence type="inferred from homology"/>
<evidence type="ECO:0000256" key="4">
    <source>
        <dbReference type="ARBA" id="ARBA00022692"/>
    </source>
</evidence>
<dbReference type="InterPro" id="IPR007353">
    <property type="entry name" value="DUF421"/>
</dbReference>
<dbReference type="RefSeq" id="WP_084576934.1">
    <property type="nucleotide sequence ID" value="NZ_CP155572.1"/>
</dbReference>
<dbReference type="GO" id="GO:0005886">
    <property type="term" value="C:plasma membrane"/>
    <property type="evidence" value="ECO:0007669"/>
    <property type="project" value="UniProtKB-SubCell"/>
</dbReference>
<keyword evidence="10" id="KW-1185">Reference proteome</keyword>
<dbReference type="PANTHER" id="PTHR34582">
    <property type="entry name" value="UPF0702 TRANSMEMBRANE PROTEIN YCAP"/>
    <property type="match status" value="1"/>
</dbReference>
<evidence type="ECO:0000313" key="9">
    <source>
        <dbReference type="EMBL" id="SMC94547.1"/>
    </source>
</evidence>
<dbReference type="InterPro" id="IPR023090">
    <property type="entry name" value="UPF0702_alpha/beta_dom_sf"/>
</dbReference>
<comment type="similarity">
    <text evidence="2">Belongs to the UPF0702 family.</text>
</comment>
<name>A0A1W2DAE0_9FIRM</name>
<keyword evidence="6 7" id="KW-0472">Membrane</keyword>
<evidence type="ECO:0000256" key="5">
    <source>
        <dbReference type="ARBA" id="ARBA00022989"/>
    </source>
</evidence>
<dbReference type="EMBL" id="FWXI01000014">
    <property type="protein sequence ID" value="SMC94547.1"/>
    <property type="molecule type" value="Genomic_DNA"/>
</dbReference>
<dbReference type="STRING" id="112901.SAMN04488500_114125"/>
<evidence type="ECO:0000256" key="3">
    <source>
        <dbReference type="ARBA" id="ARBA00022475"/>
    </source>
</evidence>
<keyword evidence="4 7" id="KW-0812">Transmembrane</keyword>
<protein>
    <submittedName>
        <fullName evidence="9">Uncharacterized membrane protein YcaP, DUF421 family</fullName>
    </submittedName>
</protein>
<evidence type="ECO:0000256" key="2">
    <source>
        <dbReference type="ARBA" id="ARBA00006448"/>
    </source>
</evidence>
<evidence type="ECO:0000256" key="7">
    <source>
        <dbReference type="SAM" id="Phobius"/>
    </source>
</evidence>
<keyword evidence="3" id="KW-1003">Cell membrane</keyword>
<dbReference type="Gene3D" id="3.30.240.20">
    <property type="entry name" value="bsu07140 like domains"/>
    <property type="match status" value="1"/>
</dbReference>
<sequence length="223" mass="25099">MFDSGSIGPVLLRLLILCTVALLVVRMMGNRTVGQLSPFDFVIMVGIGDIIVAGTMDQNPTLGAGIEALVVLLLLQQLIGYLALKNNTLRKWFEGTPVTLVKDGRIIRENFTKTHFNYDDLRQELHKKGLDLSDVSAIEVARLESCGEFTMLRTPENEPLTKKQFEDYIKGIYNNPLSLAGEKWTKFEKFMDDVQFLAAHLREQQAVNADCEAKVDNKEQEVH</sequence>
<comment type="subcellular location">
    <subcellularLocation>
        <location evidence="1">Cell membrane</location>
        <topology evidence="1">Multi-pass membrane protein</topology>
    </subcellularLocation>
</comment>
<evidence type="ECO:0000313" key="10">
    <source>
        <dbReference type="Proteomes" id="UP000192738"/>
    </source>
</evidence>
<feature type="domain" description="YetF C-terminal" evidence="8">
    <location>
        <begin position="85"/>
        <end position="156"/>
    </location>
</feature>
<dbReference type="Pfam" id="PF04239">
    <property type="entry name" value="DUF421"/>
    <property type="match status" value="1"/>
</dbReference>
<organism evidence="9 10">
    <name type="scientific">Sporomusa malonica</name>
    <dbReference type="NCBI Taxonomy" id="112901"/>
    <lineage>
        <taxon>Bacteria</taxon>
        <taxon>Bacillati</taxon>
        <taxon>Bacillota</taxon>
        <taxon>Negativicutes</taxon>
        <taxon>Selenomonadales</taxon>
        <taxon>Sporomusaceae</taxon>
        <taxon>Sporomusa</taxon>
    </lineage>
</organism>